<evidence type="ECO:0000256" key="6">
    <source>
        <dbReference type="ARBA" id="ARBA00023121"/>
    </source>
</evidence>
<evidence type="ECO:0000256" key="5">
    <source>
        <dbReference type="ARBA" id="ARBA00023055"/>
    </source>
</evidence>
<dbReference type="HAMAP" id="MF_03103">
    <property type="entry name" value="Mmm1"/>
    <property type="match status" value="1"/>
</dbReference>
<comment type="caution">
    <text evidence="11">The sequence shown here is derived from an EMBL/GenBank/DDBJ whole genome shotgun (WGS) entry which is preliminary data.</text>
</comment>
<feature type="compositionally biased region" description="Low complexity" evidence="9">
    <location>
        <begin position="293"/>
        <end position="306"/>
    </location>
</feature>
<feature type="domain" description="SMP-LTD" evidence="10">
    <location>
        <begin position="58"/>
        <end position="264"/>
    </location>
</feature>
<keyword evidence="12" id="KW-1185">Reference proteome</keyword>
<evidence type="ECO:0000313" key="11">
    <source>
        <dbReference type="EMBL" id="KAJ3143208.1"/>
    </source>
</evidence>
<dbReference type="EMBL" id="JADGJH010000001">
    <property type="protein sequence ID" value="KAJ3143208.1"/>
    <property type="molecule type" value="Genomic_DNA"/>
</dbReference>
<dbReference type="PROSITE" id="PS51847">
    <property type="entry name" value="SMP"/>
    <property type="match status" value="1"/>
</dbReference>
<dbReference type="GO" id="GO:1990456">
    <property type="term" value="P:mitochondrion-endoplasmic reticulum membrane tethering"/>
    <property type="evidence" value="ECO:0007669"/>
    <property type="project" value="TreeGrafter"/>
</dbReference>
<evidence type="ECO:0000256" key="7">
    <source>
        <dbReference type="ARBA" id="ARBA00023136"/>
    </source>
</evidence>
<dbReference type="Proteomes" id="UP001211907">
    <property type="component" value="Unassembled WGS sequence"/>
</dbReference>
<keyword evidence="4 8" id="KW-1133">Transmembrane helix</keyword>
<dbReference type="PANTHER" id="PTHR13466">
    <property type="entry name" value="TEX2 PROTEIN-RELATED"/>
    <property type="match status" value="1"/>
</dbReference>
<comment type="function">
    <text evidence="8">Component of the ERMES/MDM complex, which serves as a molecular tether to connect the endoplasmic reticulum (ER) and mitochondria. Components of this complex are involved in the control of mitochondrial shape and protein biogenesis, and function in nonvesicular lipid trafficking between the ER and mitochondria. The MDM12-MMM1 subcomplex functions in the major beta-barrel assembly pathway that is responsible for biogenesis of all outer membrane beta-barrel proteins, and acts in a late step after the SAM complex. The MDM10-MDM12-MMM1 subcomplex further acts in the TOM40-specific pathway after the action of the MDM12-MMM1 complex. Essential for establishing and maintaining the structure of mitochondria and maintenance of mtDNA nucleoids.</text>
</comment>
<protein>
    <recommendedName>
        <fullName evidence="8">Maintenance of mitochondrial morphology protein 1</fullName>
    </recommendedName>
</protein>
<comment type="subunit">
    <text evidence="8">Homodimer. Component of the ER-mitochondria encounter structure (ERMES) or MDM complex, composed of MMM1, MDM10, MDM12 and MDM34. A MMM1 homodimer associates with one molecule of MDM12 on each side in a pairwise head-to-tail manner, and the SMP-LTD domains of MMM1 and MDM12 generate a continuous hydrophobic tunnel for phospholipid trafficking.</text>
</comment>
<name>A0AAD5XL00_9FUNG</name>
<keyword evidence="6" id="KW-0446">Lipid-binding</keyword>
<feature type="region of interest" description="Disordered" evidence="9">
    <location>
        <begin position="270"/>
        <end position="315"/>
    </location>
</feature>
<evidence type="ECO:0000256" key="9">
    <source>
        <dbReference type="SAM" id="MobiDB-lite"/>
    </source>
</evidence>
<evidence type="ECO:0000313" key="12">
    <source>
        <dbReference type="Proteomes" id="UP001211907"/>
    </source>
</evidence>
<feature type="topological domain" description="Cytoplasmic" evidence="8">
    <location>
        <begin position="33"/>
        <end position="342"/>
    </location>
</feature>
<keyword evidence="2 8" id="KW-0812">Transmembrane</keyword>
<dbReference type="AlphaFoldDB" id="A0AAD5XL00"/>
<organism evidence="11 12">
    <name type="scientific">Physocladia obscura</name>
    <dbReference type="NCBI Taxonomy" id="109957"/>
    <lineage>
        <taxon>Eukaryota</taxon>
        <taxon>Fungi</taxon>
        <taxon>Fungi incertae sedis</taxon>
        <taxon>Chytridiomycota</taxon>
        <taxon>Chytridiomycota incertae sedis</taxon>
        <taxon>Chytridiomycetes</taxon>
        <taxon>Chytridiales</taxon>
        <taxon>Chytriomycetaceae</taxon>
        <taxon>Physocladia</taxon>
    </lineage>
</organism>
<sequence>MDSLAASPPPPPPPSTTSLDAAVNNFIKGFKAQTIPFRQHAFESHVLAKTMYSVTSHPPESCDWINVILAQIVARYRSDPAISAALVDWIHHSLNASIDQLSPQFMGPISITDFSLGDDYLKFKTARMKYAEQSSNNLRAEIAFEFNNQITLGIDTQIIINWPKPAIASLPISLVFSVVKFTGTLAVEFVTHPDHDVQHDPETFFAVSILDDENFSLDFDVRSLLGHRTKVKDLPKLTAMITAQLRSNFVEAILWPSFKKIPIPVRFPEYPNRSNNSNSNSNSNNGGGGGSGEVNNSSAAATVANGSSGGGSGIAATSTKAVSIDADGGDTVATSFPVESTI</sequence>
<dbReference type="InterPro" id="IPR027537">
    <property type="entry name" value="Mmm1"/>
</dbReference>
<dbReference type="InterPro" id="IPR031468">
    <property type="entry name" value="SMP_LBD"/>
</dbReference>
<evidence type="ECO:0000256" key="1">
    <source>
        <dbReference type="ARBA" id="ARBA00022448"/>
    </source>
</evidence>
<keyword evidence="3 8" id="KW-0256">Endoplasmic reticulum</keyword>
<dbReference type="CDD" id="cd21671">
    <property type="entry name" value="SMP_Mmm1"/>
    <property type="match status" value="1"/>
</dbReference>
<dbReference type="InterPro" id="IPR019411">
    <property type="entry name" value="MMM1_dom"/>
</dbReference>
<comment type="similarity">
    <text evidence="8">Belongs to the MMM1 family.</text>
</comment>
<dbReference type="PANTHER" id="PTHR13466:SF0">
    <property type="entry name" value="SMP-LTD DOMAIN-CONTAINING PROTEIN"/>
    <property type="match status" value="1"/>
</dbReference>
<evidence type="ECO:0000259" key="10">
    <source>
        <dbReference type="PROSITE" id="PS51847"/>
    </source>
</evidence>
<keyword evidence="7 8" id="KW-0472">Membrane</keyword>
<proteinExistence type="inferred from homology"/>
<keyword evidence="1" id="KW-0813">Transport</keyword>
<dbReference type="GO" id="GO:0045040">
    <property type="term" value="P:protein insertion into mitochondrial outer membrane"/>
    <property type="evidence" value="ECO:0007669"/>
    <property type="project" value="UniProtKB-UniRule"/>
</dbReference>
<dbReference type="GO" id="GO:0032865">
    <property type="term" value="C:ERMES complex"/>
    <property type="evidence" value="ECO:0007669"/>
    <property type="project" value="UniProtKB-UniRule"/>
</dbReference>
<gene>
    <name evidence="8 11" type="primary">MMM1</name>
    <name evidence="11" type="ORF">HK100_000007</name>
</gene>
<comment type="subcellular location">
    <subcellularLocation>
        <location evidence="8">Endoplasmic reticulum membrane</location>
        <topology evidence="8">Single-pass type I membrane protein</topology>
    </subcellularLocation>
    <text evidence="8">The ERMES/MDM complex localizes to a few discrete foci (around 10 per single cell), that represent mitochondria-endoplasmic reticulum junctions. These foci are often found next to mtDNA nucleoids.</text>
</comment>
<accession>A0AAD5XL00</accession>
<evidence type="ECO:0000256" key="3">
    <source>
        <dbReference type="ARBA" id="ARBA00022824"/>
    </source>
</evidence>
<evidence type="ECO:0000256" key="2">
    <source>
        <dbReference type="ARBA" id="ARBA00022692"/>
    </source>
</evidence>
<reference evidence="11" key="1">
    <citation type="submission" date="2020-05" db="EMBL/GenBank/DDBJ databases">
        <title>Phylogenomic resolution of chytrid fungi.</title>
        <authorList>
            <person name="Stajich J.E."/>
            <person name="Amses K."/>
            <person name="Simmons R."/>
            <person name="Seto K."/>
            <person name="Myers J."/>
            <person name="Bonds A."/>
            <person name="Quandt C.A."/>
            <person name="Barry K."/>
            <person name="Liu P."/>
            <person name="Grigoriev I."/>
            <person name="Longcore J.E."/>
            <person name="James T.Y."/>
        </authorList>
    </citation>
    <scope>NUCLEOTIDE SEQUENCE</scope>
    <source>
        <strain evidence="11">JEL0513</strain>
    </source>
</reference>
<evidence type="ECO:0000256" key="8">
    <source>
        <dbReference type="HAMAP-Rule" id="MF_03103"/>
    </source>
</evidence>
<dbReference type="Pfam" id="PF10296">
    <property type="entry name" value="MMM1"/>
    <property type="match status" value="1"/>
</dbReference>
<keyword evidence="5" id="KW-0445">Lipid transport</keyword>
<dbReference type="GO" id="GO:0015914">
    <property type="term" value="P:phospholipid transport"/>
    <property type="evidence" value="ECO:0007669"/>
    <property type="project" value="TreeGrafter"/>
</dbReference>
<dbReference type="GO" id="GO:0008289">
    <property type="term" value="F:lipid binding"/>
    <property type="evidence" value="ECO:0007669"/>
    <property type="project" value="UniProtKB-KW"/>
</dbReference>
<evidence type="ECO:0000256" key="4">
    <source>
        <dbReference type="ARBA" id="ARBA00022989"/>
    </source>
</evidence>
<feature type="topological domain" description="Lumenal" evidence="8">
    <location>
        <begin position="1"/>
        <end position="13"/>
    </location>
</feature>
<dbReference type="GO" id="GO:0005789">
    <property type="term" value="C:endoplasmic reticulum membrane"/>
    <property type="evidence" value="ECO:0007669"/>
    <property type="project" value="UniProtKB-SubCell"/>
</dbReference>
<feature type="compositionally biased region" description="Low complexity" evidence="9">
    <location>
        <begin position="272"/>
        <end position="284"/>
    </location>
</feature>